<dbReference type="GO" id="GO:0016787">
    <property type="term" value="F:hydrolase activity"/>
    <property type="evidence" value="ECO:0007669"/>
    <property type="project" value="UniProtKB-KW"/>
</dbReference>
<evidence type="ECO:0000256" key="1">
    <source>
        <dbReference type="ARBA" id="ARBA00010613"/>
    </source>
</evidence>
<evidence type="ECO:0000259" key="2">
    <source>
        <dbReference type="PROSITE" id="PS50263"/>
    </source>
</evidence>
<keyword evidence="3" id="KW-0378">Hydrolase</keyword>
<dbReference type="Gene3D" id="3.60.110.10">
    <property type="entry name" value="Carbon-nitrogen hydrolase"/>
    <property type="match status" value="1"/>
</dbReference>
<dbReference type="Pfam" id="PF00795">
    <property type="entry name" value="CN_hydrolase"/>
    <property type="match status" value="1"/>
</dbReference>
<dbReference type="Proteomes" id="UP001157091">
    <property type="component" value="Unassembled WGS sequence"/>
</dbReference>
<evidence type="ECO:0000313" key="4">
    <source>
        <dbReference type="Proteomes" id="UP001157091"/>
    </source>
</evidence>
<evidence type="ECO:0000313" key="3">
    <source>
        <dbReference type="EMBL" id="GMA24984.1"/>
    </source>
</evidence>
<dbReference type="PROSITE" id="PS50263">
    <property type="entry name" value="CN_HYDROLASE"/>
    <property type="match status" value="1"/>
</dbReference>
<dbReference type="EMBL" id="BSUK01000001">
    <property type="protein sequence ID" value="GMA24984.1"/>
    <property type="molecule type" value="Genomic_DNA"/>
</dbReference>
<dbReference type="PROSITE" id="PS01227">
    <property type="entry name" value="UPF0012"/>
    <property type="match status" value="1"/>
</dbReference>
<accession>A0ABQ6I2J4</accession>
<dbReference type="CDD" id="cd07581">
    <property type="entry name" value="nitrilase_3"/>
    <property type="match status" value="1"/>
</dbReference>
<proteinExistence type="inferred from homology"/>
<keyword evidence="4" id="KW-1185">Reference proteome</keyword>
<feature type="domain" description="CN hydrolase" evidence="2">
    <location>
        <begin position="17"/>
        <end position="276"/>
    </location>
</feature>
<dbReference type="PANTHER" id="PTHR23088:SF27">
    <property type="entry name" value="DEAMINATED GLUTATHIONE AMIDASE"/>
    <property type="match status" value="1"/>
</dbReference>
<dbReference type="InterPro" id="IPR003010">
    <property type="entry name" value="C-N_Hydrolase"/>
</dbReference>
<protein>
    <submittedName>
        <fullName evidence="3">Hydrolase</fullName>
    </submittedName>
</protein>
<dbReference type="PANTHER" id="PTHR23088">
    <property type="entry name" value="NITRILASE-RELATED"/>
    <property type="match status" value="1"/>
</dbReference>
<organism evidence="3 4">
    <name type="scientific">Luteimicrobium album</name>
    <dbReference type="NCBI Taxonomy" id="1054550"/>
    <lineage>
        <taxon>Bacteria</taxon>
        <taxon>Bacillati</taxon>
        <taxon>Actinomycetota</taxon>
        <taxon>Actinomycetes</taxon>
        <taxon>Micrococcales</taxon>
        <taxon>Luteimicrobium</taxon>
    </lineage>
</organism>
<dbReference type="InterPro" id="IPR001110">
    <property type="entry name" value="UPF0012_CS"/>
</dbReference>
<reference evidence="4" key="1">
    <citation type="journal article" date="2019" name="Int. J. Syst. Evol. Microbiol.">
        <title>The Global Catalogue of Microorganisms (GCM) 10K type strain sequencing project: providing services to taxonomists for standard genome sequencing and annotation.</title>
        <authorList>
            <consortium name="The Broad Institute Genomics Platform"/>
            <consortium name="The Broad Institute Genome Sequencing Center for Infectious Disease"/>
            <person name="Wu L."/>
            <person name="Ma J."/>
        </authorList>
    </citation>
    <scope>NUCLEOTIDE SEQUENCE [LARGE SCALE GENOMIC DNA]</scope>
    <source>
        <strain evidence="4">NBRC 106348</strain>
    </source>
</reference>
<dbReference type="RefSeq" id="WP_284293662.1">
    <property type="nucleotide sequence ID" value="NZ_BSUK01000001.1"/>
</dbReference>
<comment type="caution">
    <text evidence="3">The sequence shown here is derived from an EMBL/GenBank/DDBJ whole genome shotgun (WGS) entry which is preliminary data.</text>
</comment>
<sequence>MPTVPERPEDRPAPVSLRLTLAQVASTRDGATNLALARAAVRRAADDGAHVVVLPEYASAFDPHGPDPELAEPLDGRFVEGLRAAARDAGVAVVAGTTVPGEDPARAVNVVVGVGSDGALVGAYRKVHLYDAFGQRESDRLEPGPAGAPPLVLDRTSWAPDATDGAPGLFAGVLTCYDLRFPESARRLVDAGADVLLVPAAWAAPSSPERAAERAAKADHWRTLLRARAIENTAFVVGVGQCGPGVLGRSLVVAPDGEVLAEAGEEPGYVTVELDPRRLGEVRATNPSLVNRRYVVVPR</sequence>
<gene>
    <name evidence="3" type="ORF">GCM10025864_27430</name>
</gene>
<dbReference type="InterPro" id="IPR036526">
    <property type="entry name" value="C-N_Hydrolase_sf"/>
</dbReference>
<name>A0ABQ6I2J4_9MICO</name>
<comment type="similarity">
    <text evidence="1">Belongs to the carbon-nitrogen hydrolase superfamily. NIT1/NIT2 family.</text>
</comment>
<dbReference type="SUPFAM" id="SSF56317">
    <property type="entry name" value="Carbon-nitrogen hydrolase"/>
    <property type="match status" value="1"/>
</dbReference>